<dbReference type="PANTHER" id="PTHR43319:SF3">
    <property type="entry name" value="BETA-LACTAMASE-RELATED DOMAIN-CONTAINING PROTEIN"/>
    <property type="match status" value="1"/>
</dbReference>
<dbReference type="InterPro" id="IPR012338">
    <property type="entry name" value="Beta-lactam/transpept-like"/>
</dbReference>
<dbReference type="WBParaSite" id="SSLN_0001474201-mRNA-1">
    <property type="protein sequence ID" value="SSLN_0001474201-mRNA-1"/>
    <property type="gene ID" value="SSLN_0001474201"/>
</dbReference>
<sequence>ELIESGYERGAGLVVFENGKNVFDIVGGYADIRFEVPWSPNTITPIFGSSVLPVAFIFGLLKDRNLINESVAVRSYSEKFPSKYLTVAELLTHMTGYAYPTDQLSFFDIRDEPDNVVKALFKKHPTFPSGTPSFHFHTLDLIAGDIVSNVDIKNRPLARFFLEEIRIFAWLPHAISHMSMQFTLTSSRWACLPVGSVSYMNTLRIFYAGLDLHIGSSPTQMFRIARTYHAHALTFLDAAARLDLGHLWHRFFSSGGHRTRAINIFKDYEMLQQQQQLKLIETIQIIHGANRAPLVNHSAGSITEFLYDPQTRITFDFWYKRYEDLFSVDQAAQEDARNLRLNYHPDFVEVPLSSVNFFTNARALANLLTHLLPKSDPSPLFSESTLQWMLSPGSVVHDDPILQRSIQYTKSGLFIESSPEGKPIFGLRDDILGQVAFVDPARNLTFAYVTNHAHGCSVKRDWILKTLIQTIYACL</sequence>
<evidence type="ECO:0000313" key="2">
    <source>
        <dbReference type="EMBL" id="VDM00590.1"/>
    </source>
</evidence>
<dbReference type="EMBL" id="UYSU01038738">
    <property type="protein sequence ID" value="VDM00590.1"/>
    <property type="molecule type" value="Genomic_DNA"/>
</dbReference>
<keyword evidence="3" id="KW-1185">Reference proteome</keyword>
<dbReference type="STRING" id="70667.A0A183TCK6"/>
<reference evidence="2 3" key="2">
    <citation type="submission" date="2018-11" db="EMBL/GenBank/DDBJ databases">
        <authorList>
            <consortium name="Pathogen Informatics"/>
        </authorList>
    </citation>
    <scope>NUCLEOTIDE SEQUENCE [LARGE SCALE GENOMIC DNA]</scope>
    <source>
        <strain evidence="2 3">NST_G2</strain>
    </source>
</reference>
<dbReference type="Pfam" id="PF00144">
    <property type="entry name" value="Beta-lactamase"/>
    <property type="match status" value="1"/>
</dbReference>
<dbReference type="InterPro" id="IPR052907">
    <property type="entry name" value="Beta-lactamase/esterase"/>
</dbReference>
<evidence type="ECO:0000313" key="4">
    <source>
        <dbReference type="WBParaSite" id="SSLN_0001474201-mRNA-1"/>
    </source>
</evidence>
<proteinExistence type="predicted"/>
<evidence type="ECO:0000313" key="3">
    <source>
        <dbReference type="Proteomes" id="UP000275846"/>
    </source>
</evidence>
<organism evidence="4">
    <name type="scientific">Schistocephalus solidus</name>
    <name type="common">Tapeworm</name>
    <dbReference type="NCBI Taxonomy" id="70667"/>
    <lineage>
        <taxon>Eukaryota</taxon>
        <taxon>Metazoa</taxon>
        <taxon>Spiralia</taxon>
        <taxon>Lophotrochozoa</taxon>
        <taxon>Platyhelminthes</taxon>
        <taxon>Cestoda</taxon>
        <taxon>Eucestoda</taxon>
        <taxon>Diphyllobothriidea</taxon>
        <taxon>Diphyllobothriidae</taxon>
        <taxon>Schistocephalus</taxon>
    </lineage>
</organism>
<name>A0A183TCK6_SCHSO</name>
<dbReference type="SUPFAM" id="SSF56601">
    <property type="entry name" value="beta-lactamase/transpeptidase-like"/>
    <property type="match status" value="1"/>
</dbReference>
<dbReference type="Gene3D" id="3.40.710.10">
    <property type="entry name" value="DD-peptidase/beta-lactamase superfamily"/>
    <property type="match status" value="2"/>
</dbReference>
<dbReference type="PANTHER" id="PTHR43319">
    <property type="entry name" value="BETA-LACTAMASE-RELATED"/>
    <property type="match status" value="1"/>
</dbReference>
<dbReference type="AlphaFoldDB" id="A0A183TCK6"/>
<feature type="domain" description="Beta-lactamase-related" evidence="1">
    <location>
        <begin position="8"/>
        <end position="315"/>
    </location>
</feature>
<reference evidence="4" key="1">
    <citation type="submission" date="2016-06" db="UniProtKB">
        <authorList>
            <consortium name="WormBaseParasite"/>
        </authorList>
    </citation>
    <scope>IDENTIFICATION</scope>
</reference>
<dbReference type="InterPro" id="IPR001466">
    <property type="entry name" value="Beta-lactam-related"/>
</dbReference>
<gene>
    <name evidence="2" type="ORF">SSLN_LOCUS14204</name>
</gene>
<dbReference type="OrthoDB" id="5946976at2759"/>
<protein>
    <submittedName>
        <fullName evidence="4">Beta-lactamase domain-containing protein</fullName>
    </submittedName>
</protein>
<evidence type="ECO:0000259" key="1">
    <source>
        <dbReference type="Pfam" id="PF00144"/>
    </source>
</evidence>
<dbReference type="Proteomes" id="UP000275846">
    <property type="component" value="Unassembled WGS sequence"/>
</dbReference>
<accession>A0A183TCK6</accession>